<protein>
    <submittedName>
        <fullName evidence="1">Uncharacterized protein</fullName>
    </submittedName>
</protein>
<sequence length="169" mass="18773">MAPDFFMQRDNEESKSAADLCGVVDRHKTSDTVPWPFMATAVQMVCVTEYTETSRNYYGVEKKKHIHSAVNNGKDGEGEVVCGSKQKHARRKCSQESNISMQDSKVKATRGINSFEKDMEGSSLFFALILDVVPPAAVESRDSSALCTANRVKARPRGTHPWRRLGSES</sequence>
<evidence type="ECO:0000313" key="1">
    <source>
        <dbReference type="EMBL" id="RMC15015.1"/>
    </source>
</evidence>
<keyword evidence="2" id="KW-1185">Reference proteome</keyword>
<dbReference type="Proteomes" id="UP000269221">
    <property type="component" value="Unassembled WGS sequence"/>
</dbReference>
<proteinExistence type="predicted"/>
<dbReference type="AlphaFoldDB" id="A0A3M0KPH2"/>
<gene>
    <name evidence="1" type="ORF">DUI87_07194</name>
</gene>
<name>A0A3M0KPH2_HIRRU</name>
<dbReference type="EMBL" id="QRBI01000104">
    <property type="protein sequence ID" value="RMC15015.1"/>
    <property type="molecule type" value="Genomic_DNA"/>
</dbReference>
<reference evidence="1 2" key="1">
    <citation type="submission" date="2018-07" db="EMBL/GenBank/DDBJ databases">
        <title>A high quality draft genome assembly of the barn swallow (H. rustica rustica).</title>
        <authorList>
            <person name="Formenti G."/>
            <person name="Chiara M."/>
            <person name="Poveda L."/>
            <person name="Francoijs K.-J."/>
            <person name="Bonisoli-Alquati A."/>
            <person name="Canova L."/>
            <person name="Gianfranceschi L."/>
            <person name="Horner D.S."/>
            <person name="Saino N."/>
        </authorList>
    </citation>
    <scope>NUCLEOTIDE SEQUENCE [LARGE SCALE GENOMIC DNA]</scope>
    <source>
        <strain evidence="1">Chelidonia</strain>
        <tissue evidence="1">Blood</tissue>
    </source>
</reference>
<evidence type="ECO:0000313" key="2">
    <source>
        <dbReference type="Proteomes" id="UP000269221"/>
    </source>
</evidence>
<accession>A0A3M0KPH2</accession>
<comment type="caution">
    <text evidence="1">The sequence shown here is derived from an EMBL/GenBank/DDBJ whole genome shotgun (WGS) entry which is preliminary data.</text>
</comment>
<organism evidence="1 2">
    <name type="scientific">Hirundo rustica rustica</name>
    <dbReference type="NCBI Taxonomy" id="333673"/>
    <lineage>
        <taxon>Eukaryota</taxon>
        <taxon>Metazoa</taxon>
        <taxon>Chordata</taxon>
        <taxon>Craniata</taxon>
        <taxon>Vertebrata</taxon>
        <taxon>Euteleostomi</taxon>
        <taxon>Archelosauria</taxon>
        <taxon>Archosauria</taxon>
        <taxon>Dinosauria</taxon>
        <taxon>Saurischia</taxon>
        <taxon>Theropoda</taxon>
        <taxon>Coelurosauria</taxon>
        <taxon>Aves</taxon>
        <taxon>Neognathae</taxon>
        <taxon>Neoaves</taxon>
        <taxon>Telluraves</taxon>
        <taxon>Australaves</taxon>
        <taxon>Passeriformes</taxon>
        <taxon>Sylvioidea</taxon>
        <taxon>Hirundinidae</taxon>
        <taxon>Hirundo</taxon>
    </lineage>
</organism>